<comment type="subcellular location">
    <subcellularLocation>
        <location evidence="1">Nucleus</location>
    </subcellularLocation>
</comment>
<protein>
    <submittedName>
        <fullName evidence="12">Zinc finger BED domain-containing protein 4</fullName>
    </submittedName>
</protein>
<keyword evidence="13" id="KW-1185">Reference proteome</keyword>
<dbReference type="GO" id="GO:0009791">
    <property type="term" value="P:post-embryonic development"/>
    <property type="evidence" value="ECO:0007669"/>
    <property type="project" value="UniProtKB-ARBA"/>
</dbReference>
<dbReference type="GO" id="GO:0005634">
    <property type="term" value="C:nucleus"/>
    <property type="evidence" value="ECO:0007669"/>
    <property type="project" value="UniProtKB-SubCell"/>
</dbReference>
<evidence type="ECO:0000256" key="8">
    <source>
        <dbReference type="ARBA" id="ARBA00023242"/>
    </source>
</evidence>
<evidence type="ECO:0000256" key="3">
    <source>
        <dbReference type="ARBA" id="ARBA00022771"/>
    </source>
</evidence>
<proteinExistence type="predicted"/>
<dbReference type="InterPro" id="IPR052035">
    <property type="entry name" value="ZnF_BED_domain_contain"/>
</dbReference>
<reference evidence="12" key="1">
    <citation type="journal article" date="2023" name="Front. Mar. Sci.">
        <title>A new Merluccius polli reference genome to investigate the effects of global change in West African waters.</title>
        <authorList>
            <person name="Mateo J.L."/>
            <person name="Blanco-Fernandez C."/>
            <person name="Garcia-Vazquez E."/>
            <person name="Machado-Schiaffino G."/>
        </authorList>
    </citation>
    <scope>NUCLEOTIDE SEQUENCE</scope>
    <source>
        <strain evidence="12">C29</strain>
        <tissue evidence="12">Fin</tissue>
    </source>
</reference>
<evidence type="ECO:0000313" key="12">
    <source>
        <dbReference type="EMBL" id="KAK0140436.1"/>
    </source>
</evidence>
<dbReference type="SMART" id="SM00614">
    <property type="entry name" value="ZnF_BED"/>
    <property type="match status" value="1"/>
</dbReference>
<evidence type="ECO:0000256" key="4">
    <source>
        <dbReference type="ARBA" id="ARBA00022833"/>
    </source>
</evidence>
<dbReference type="PROSITE" id="PS50808">
    <property type="entry name" value="ZF_BED"/>
    <property type="match status" value="1"/>
</dbReference>
<name>A0AA47NVQ8_MERPO</name>
<evidence type="ECO:0000256" key="5">
    <source>
        <dbReference type="ARBA" id="ARBA00023015"/>
    </source>
</evidence>
<keyword evidence="4" id="KW-0862">Zinc</keyword>
<dbReference type="PANTHER" id="PTHR46481:SF10">
    <property type="entry name" value="ZINC FINGER BED DOMAIN-CONTAINING PROTEIN 39"/>
    <property type="match status" value="1"/>
</dbReference>
<sequence length="601" mass="67020">MSAVWKCFTINSDKDVAAKCNICHAQVSRGGTEPGRLNTSNLIAHLKKYHRKEHEDFRTSSKAKQQTSGSLPQPTLAESFARRDKLPRDGKKALAITEKIAQFIVLDDQPLSVVSNVGFKRLIEHLEPCYIIPSRHYIVNKTIPQMHEEVKKCIAAHVEKANAISFTTDIWSSDHRPLSLLSLTAHWVDADFTLQRAVLHTREFTGSHTADAITNAMEEMLHDWKIDKKKVHVILRDNAANMRTAMDQLGVPSLGCFAHSLQLVVHEGVLSQQAVSDALANGRKIVGHFKHSPKAYSSLEDLQIELNVTPKRLQQDVQTRWSSTKYMIDSLIHQKRPLHAYSSEENNTLPANQWGLLEKTSKFLTPFEELTTLVSAASATTADVIPSVHALVRFLSKESEDVWCVLRKKAADNRKRFNSLYLFSFSYINLPSRWRDDQGIQTMKATLLDAVHRRFRHRGNTAGSTYFTNLENLGHAKAALKAAKEELKTTPPSDVSEPVNKTPRMEGASSSLGSIFDEILEESSTAAGPSEQITTGAICKMESYFCEAPIERKNNPLHYWSLNQARLPTMAATAAKFLCAPCTSVGSLAQRQLSLRSTGAG</sequence>
<dbReference type="SUPFAM" id="SSF57667">
    <property type="entry name" value="beta-beta-alpha zinc fingers"/>
    <property type="match status" value="1"/>
</dbReference>
<dbReference type="InterPro" id="IPR003656">
    <property type="entry name" value="Znf_BED"/>
</dbReference>
<gene>
    <name evidence="12" type="primary">ZBED4_23</name>
    <name evidence="12" type="ORF">N1851_022594</name>
</gene>
<keyword evidence="3 9" id="KW-0863">Zinc-finger</keyword>
<keyword evidence="8" id="KW-0539">Nucleus</keyword>
<keyword evidence="6" id="KW-0238">DNA-binding</keyword>
<evidence type="ECO:0000256" key="1">
    <source>
        <dbReference type="ARBA" id="ARBA00004123"/>
    </source>
</evidence>
<dbReference type="EMBL" id="JAOPHQ010004118">
    <property type="protein sequence ID" value="KAK0140436.1"/>
    <property type="molecule type" value="Genomic_DNA"/>
</dbReference>
<evidence type="ECO:0000256" key="6">
    <source>
        <dbReference type="ARBA" id="ARBA00023125"/>
    </source>
</evidence>
<evidence type="ECO:0000256" key="9">
    <source>
        <dbReference type="PROSITE-ProRule" id="PRU00027"/>
    </source>
</evidence>
<dbReference type="InterPro" id="IPR036236">
    <property type="entry name" value="Znf_C2H2_sf"/>
</dbReference>
<keyword evidence="2" id="KW-0479">Metal-binding</keyword>
<dbReference type="Proteomes" id="UP001174136">
    <property type="component" value="Unassembled WGS sequence"/>
</dbReference>
<feature type="domain" description="BED-type" evidence="11">
    <location>
        <begin position="1"/>
        <end position="57"/>
    </location>
</feature>
<dbReference type="InterPro" id="IPR008906">
    <property type="entry name" value="HATC_C_dom"/>
</dbReference>
<feature type="region of interest" description="Disordered" evidence="10">
    <location>
        <begin position="54"/>
        <end position="78"/>
    </location>
</feature>
<keyword evidence="7" id="KW-0804">Transcription</keyword>
<dbReference type="GO" id="GO:0008270">
    <property type="term" value="F:zinc ion binding"/>
    <property type="evidence" value="ECO:0007669"/>
    <property type="project" value="UniProtKB-KW"/>
</dbReference>
<dbReference type="SUPFAM" id="SSF53098">
    <property type="entry name" value="Ribonuclease H-like"/>
    <property type="match status" value="1"/>
</dbReference>
<evidence type="ECO:0000256" key="2">
    <source>
        <dbReference type="ARBA" id="ARBA00022723"/>
    </source>
</evidence>
<feature type="compositionally biased region" description="Polar residues" evidence="10">
    <location>
        <begin position="60"/>
        <end position="73"/>
    </location>
</feature>
<dbReference type="PANTHER" id="PTHR46481">
    <property type="entry name" value="ZINC FINGER BED DOMAIN-CONTAINING PROTEIN 4"/>
    <property type="match status" value="1"/>
</dbReference>
<evidence type="ECO:0000313" key="13">
    <source>
        <dbReference type="Proteomes" id="UP001174136"/>
    </source>
</evidence>
<organism evidence="12 13">
    <name type="scientific">Merluccius polli</name>
    <name type="common">Benguela hake</name>
    <name type="synonym">Merluccius cadenati</name>
    <dbReference type="NCBI Taxonomy" id="89951"/>
    <lineage>
        <taxon>Eukaryota</taxon>
        <taxon>Metazoa</taxon>
        <taxon>Chordata</taxon>
        <taxon>Craniata</taxon>
        <taxon>Vertebrata</taxon>
        <taxon>Euteleostomi</taxon>
        <taxon>Actinopterygii</taxon>
        <taxon>Neopterygii</taxon>
        <taxon>Teleostei</taxon>
        <taxon>Neoteleostei</taxon>
        <taxon>Acanthomorphata</taxon>
        <taxon>Zeiogadaria</taxon>
        <taxon>Gadariae</taxon>
        <taxon>Gadiformes</taxon>
        <taxon>Gadoidei</taxon>
        <taxon>Merlucciidae</taxon>
        <taxon>Merluccius</taxon>
    </lineage>
</organism>
<dbReference type="SUPFAM" id="SSF140996">
    <property type="entry name" value="Hermes dimerisation domain"/>
    <property type="match status" value="1"/>
</dbReference>
<dbReference type="Pfam" id="PF02892">
    <property type="entry name" value="zf-BED"/>
    <property type="match status" value="1"/>
</dbReference>
<evidence type="ECO:0000256" key="7">
    <source>
        <dbReference type="ARBA" id="ARBA00023163"/>
    </source>
</evidence>
<feature type="region of interest" description="Disordered" evidence="10">
    <location>
        <begin position="485"/>
        <end position="509"/>
    </location>
</feature>
<evidence type="ECO:0000259" key="11">
    <source>
        <dbReference type="PROSITE" id="PS50808"/>
    </source>
</evidence>
<evidence type="ECO:0000256" key="10">
    <source>
        <dbReference type="SAM" id="MobiDB-lite"/>
    </source>
</evidence>
<accession>A0AA47NVQ8</accession>
<comment type="caution">
    <text evidence="12">The sequence shown here is derived from an EMBL/GenBank/DDBJ whole genome shotgun (WGS) entry which is preliminary data.</text>
</comment>
<dbReference type="AlphaFoldDB" id="A0AA47NVQ8"/>
<dbReference type="GO" id="GO:0046983">
    <property type="term" value="F:protein dimerization activity"/>
    <property type="evidence" value="ECO:0007669"/>
    <property type="project" value="InterPro"/>
</dbReference>
<keyword evidence="5" id="KW-0805">Transcription regulation</keyword>
<dbReference type="GO" id="GO:0003677">
    <property type="term" value="F:DNA binding"/>
    <property type="evidence" value="ECO:0007669"/>
    <property type="project" value="UniProtKB-KW"/>
</dbReference>
<dbReference type="InterPro" id="IPR012337">
    <property type="entry name" value="RNaseH-like_sf"/>
</dbReference>
<dbReference type="Pfam" id="PF05699">
    <property type="entry name" value="Dimer_Tnp_hAT"/>
    <property type="match status" value="1"/>
</dbReference>